<accession>A0ABM9N8I8</accession>
<dbReference type="HAMAP" id="MF_00060">
    <property type="entry name" value="SurE"/>
    <property type="match status" value="1"/>
</dbReference>
<comment type="caution">
    <text evidence="9">The sequence shown here is derived from an EMBL/GenBank/DDBJ whole genome shotgun (WGS) entry which is preliminary data.</text>
</comment>
<comment type="function">
    <text evidence="7">Nucleotidase that shows phosphatase activity on nucleoside 5'-monophosphates.</text>
</comment>
<gene>
    <name evidence="7 9" type="primary">surE</name>
    <name evidence="9" type="ORF">CAXC1_320024</name>
</gene>
<dbReference type="RefSeq" id="WP_338364234.1">
    <property type="nucleotide sequence ID" value="NZ_CAWVOK010000025.1"/>
</dbReference>
<keyword evidence="3 7" id="KW-0963">Cytoplasm</keyword>
<keyword evidence="6 7" id="KW-0378">Hydrolase</keyword>
<evidence type="ECO:0000256" key="4">
    <source>
        <dbReference type="ARBA" id="ARBA00022723"/>
    </source>
</evidence>
<dbReference type="SUPFAM" id="SSF64167">
    <property type="entry name" value="SurE-like"/>
    <property type="match status" value="1"/>
</dbReference>
<organism evidence="9 10">
    <name type="scientific">Candidatus Xenohaliotis californiensis</name>
    <dbReference type="NCBI Taxonomy" id="84677"/>
    <lineage>
        <taxon>Bacteria</taxon>
        <taxon>Pseudomonadati</taxon>
        <taxon>Pseudomonadota</taxon>
        <taxon>Alphaproteobacteria</taxon>
        <taxon>Rickettsiales</taxon>
        <taxon>Anaplasmataceae</taxon>
        <taxon>Candidatus Xenohaliotis</taxon>
    </lineage>
</organism>
<evidence type="ECO:0000256" key="6">
    <source>
        <dbReference type="ARBA" id="ARBA00022801"/>
    </source>
</evidence>
<feature type="binding site" evidence="7">
    <location>
        <position position="40"/>
    </location>
    <ligand>
        <name>a divalent metal cation</name>
        <dbReference type="ChEBI" id="CHEBI:60240"/>
    </ligand>
</feature>
<evidence type="ECO:0000256" key="1">
    <source>
        <dbReference type="ARBA" id="ARBA00000815"/>
    </source>
</evidence>
<dbReference type="PANTHER" id="PTHR30457:SF12">
    <property type="entry name" value="5'_3'-NUCLEOTIDASE SURE"/>
    <property type="match status" value="1"/>
</dbReference>
<feature type="binding site" evidence="7">
    <location>
        <position position="9"/>
    </location>
    <ligand>
        <name>a divalent metal cation</name>
        <dbReference type="ChEBI" id="CHEBI:60240"/>
    </ligand>
</feature>
<keyword evidence="10" id="KW-1185">Reference proteome</keyword>
<evidence type="ECO:0000256" key="7">
    <source>
        <dbReference type="HAMAP-Rule" id="MF_00060"/>
    </source>
</evidence>
<dbReference type="InterPro" id="IPR002828">
    <property type="entry name" value="SurE-like_Pase/nucleotidase"/>
</dbReference>
<keyword evidence="5 7" id="KW-0547">Nucleotide-binding</keyword>
<comment type="subcellular location">
    <subcellularLocation>
        <location evidence="7">Cytoplasm</location>
    </subcellularLocation>
</comment>
<proteinExistence type="inferred from homology"/>
<dbReference type="EC" id="3.1.3.5" evidence="7"/>
<reference evidence="9 10" key="1">
    <citation type="submission" date="2024-01" db="EMBL/GenBank/DDBJ databases">
        <authorList>
            <person name="Kunselman E."/>
        </authorList>
    </citation>
    <scope>NUCLEOTIDE SEQUENCE [LARGE SCALE GENOMIC DNA]</scope>
    <source>
        <strain evidence="9">2 abalone samples</strain>
    </source>
</reference>
<dbReference type="PANTHER" id="PTHR30457">
    <property type="entry name" value="5'-NUCLEOTIDASE SURE"/>
    <property type="match status" value="1"/>
</dbReference>
<dbReference type="Proteomes" id="UP001314181">
    <property type="component" value="Unassembled WGS sequence"/>
</dbReference>
<evidence type="ECO:0000256" key="3">
    <source>
        <dbReference type="ARBA" id="ARBA00022490"/>
    </source>
</evidence>
<evidence type="ECO:0000259" key="8">
    <source>
        <dbReference type="Pfam" id="PF01975"/>
    </source>
</evidence>
<comment type="catalytic activity">
    <reaction evidence="1 7">
        <text>a ribonucleoside 5'-phosphate + H2O = a ribonucleoside + phosphate</text>
        <dbReference type="Rhea" id="RHEA:12484"/>
        <dbReference type="ChEBI" id="CHEBI:15377"/>
        <dbReference type="ChEBI" id="CHEBI:18254"/>
        <dbReference type="ChEBI" id="CHEBI:43474"/>
        <dbReference type="ChEBI" id="CHEBI:58043"/>
        <dbReference type="EC" id="3.1.3.5"/>
    </reaction>
</comment>
<dbReference type="GO" id="GO:0008253">
    <property type="term" value="F:5'-nucleotidase activity"/>
    <property type="evidence" value="ECO:0007669"/>
    <property type="project" value="UniProtKB-EC"/>
</dbReference>
<evidence type="ECO:0000313" key="10">
    <source>
        <dbReference type="Proteomes" id="UP001314181"/>
    </source>
</evidence>
<evidence type="ECO:0000256" key="2">
    <source>
        <dbReference type="ARBA" id="ARBA00011062"/>
    </source>
</evidence>
<comment type="similarity">
    <text evidence="2 7">Belongs to the SurE nucleotidase family.</text>
</comment>
<dbReference type="EMBL" id="CAWVOK010000025">
    <property type="protein sequence ID" value="CAK8163219.1"/>
    <property type="molecule type" value="Genomic_DNA"/>
</dbReference>
<evidence type="ECO:0000256" key="5">
    <source>
        <dbReference type="ARBA" id="ARBA00022741"/>
    </source>
</evidence>
<dbReference type="Gene3D" id="3.40.1210.10">
    <property type="entry name" value="Survival protein SurE-like phosphatase/nucleotidase"/>
    <property type="match status" value="1"/>
</dbReference>
<evidence type="ECO:0000313" key="9">
    <source>
        <dbReference type="EMBL" id="CAK8163219.1"/>
    </source>
</evidence>
<sequence length="300" mass="32720">MRILVSNDDGIDSEGIDILTKIAKNFSNDVWVVAPAKNCSAASRSLTIKEKLTIKQLSMNKFTVDGTPIDCLLAALYKVMPEKKPDLVLSGINSGANLAMDIGYSGTVGIAIESMLQGINSIAISQEYSSKSNPTVNWDVAHIVANNTISALIPLMPALSSFPKLSFNVNIPHRPKGIRATRHAIMIPTTGLRNSKDGNVDEYQIHGGAIKAMKLYKNIKSKNIKPYKTIPKNETDSLENLLAMRINNDPLAHIDDNSDLATVSNGYVSVTPLSINMNNNNILLNSLSEQLTTTWQDQKE</sequence>
<dbReference type="NCBIfam" id="TIGR00087">
    <property type="entry name" value="surE"/>
    <property type="match status" value="1"/>
</dbReference>
<feature type="binding site" evidence="7">
    <location>
        <position position="8"/>
    </location>
    <ligand>
        <name>a divalent metal cation</name>
        <dbReference type="ChEBI" id="CHEBI:60240"/>
    </ligand>
</feature>
<keyword evidence="4 7" id="KW-0479">Metal-binding</keyword>
<name>A0ABM9N8I8_9RICK</name>
<dbReference type="InterPro" id="IPR036523">
    <property type="entry name" value="SurE-like_sf"/>
</dbReference>
<dbReference type="InterPro" id="IPR030048">
    <property type="entry name" value="SurE"/>
</dbReference>
<feature type="binding site" evidence="7">
    <location>
        <position position="93"/>
    </location>
    <ligand>
        <name>a divalent metal cation</name>
        <dbReference type="ChEBI" id="CHEBI:60240"/>
    </ligand>
</feature>
<feature type="domain" description="Survival protein SurE-like phosphatase/nucleotidase" evidence="8">
    <location>
        <begin position="3"/>
        <end position="183"/>
    </location>
</feature>
<protein>
    <recommendedName>
        <fullName evidence="7">5'-nucleotidase SurE</fullName>
        <ecNumber evidence="7">3.1.3.5</ecNumber>
    </recommendedName>
    <alternativeName>
        <fullName evidence="7">Nucleoside 5'-monophosphate phosphohydrolase</fullName>
    </alternativeName>
</protein>
<comment type="cofactor">
    <cofactor evidence="7">
        <name>a divalent metal cation</name>
        <dbReference type="ChEBI" id="CHEBI:60240"/>
    </cofactor>
    <text evidence="7">Binds 1 divalent metal cation per subunit.</text>
</comment>
<dbReference type="Pfam" id="PF01975">
    <property type="entry name" value="SurE"/>
    <property type="match status" value="1"/>
</dbReference>